<dbReference type="Proteomes" id="UP000228934">
    <property type="component" value="Unassembled WGS sequence"/>
</dbReference>
<dbReference type="GO" id="GO:0005737">
    <property type="term" value="C:cytoplasm"/>
    <property type="evidence" value="ECO:0007669"/>
    <property type="project" value="TreeGrafter"/>
</dbReference>
<dbReference type="AlphaFoldDB" id="A0A2G9S1N4"/>
<dbReference type="InterPro" id="IPR057954">
    <property type="entry name" value="SET_TTL12"/>
</dbReference>
<dbReference type="PANTHER" id="PTHR46088">
    <property type="entry name" value="TUBULIN--TYROSINE LIGASE-LIKE PROTEIN 12"/>
    <property type="match status" value="1"/>
</dbReference>
<sequence>MAEPGYDQQDEGYSQFVVLHQAALNSSGVPPVYWKSLHRKLEGEIFDAGEWFGIMQVEEMEEEDEDTIEIEREQKKKANPGNDIFLIDHAWTYRVEHARRQLMEVPGLLHRMANLMGMEFHGEVPDEGVVEDVLTEMWKYNQTYQLSQGVAYHV</sequence>
<accession>A0A2G9S1N4</accession>
<proteinExistence type="predicted"/>
<keyword evidence="3" id="KW-1185">Reference proteome</keyword>
<reference evidence="3" key="1">
    <citation type="journal article" date="2017" name="Nat. Commun.">
        <title>The North American bullfrog draft genome provides insight into hormonal regulation of long noncoding RNA.</title>
        <authorList>
            <person name="Hammond S.A."/>
            <person name="Warren R.L."/>
            <person name="Vandervalk B.P."/>
            <person name="Kucuk E."/>
            <person name="Khan H."/>
            <person name="Gibb E.A."/>
            <person name="Pandoh P."/>
            <person name="Kirk H."/>
            <person name="Zhao Y."/>
            <person name="Jones M."/>
            <person name="Mungall A.J."/>
            <person name="Coope R."/>
            <person name="Pleasance S."/>
            <person name="Moore R.A."/>
            <person name="Holt R.A."/>
            <person name="Round J.M."/>
            <person name="Ohora S."/>
            <person name="Walle B.V."/>
            <person name="Veldhoen N."/>
            <person name="Helbing C.C."/>
            <person name="Birol I."/>
        </authorList>
    </citation>
    <scope>NUCLEOTIDE SEQUENCE [LARGE SCALE GENOMIC DNA]</scope>
</reference>
<name>A0A2G9S1N4_AQUCT</name>
<evidence type="ECO:0000313" key="3">
    <source>
        <dbReference type="Proteomes" id="UP000228934"/>
    </source>
</evidence>
<organism evidence="2 3">
    <name type="scientific">Aquarana catesbeiana</name>
    <name type="common">American bullfrog</name>
    <name type="synonym">Rana catesbeiana</name>
    <dbReference type="NCBI Taxonomy" id="8400"/>
    <lineage>
        <taxon>Eukaryota</taxon>
        <taxon>Metazoa</taxon>
        <taxon>Chordata</taxon>
        <taxon>Craniata</taxon>
        <taxon>Vertebrata</taxon>
        <taxon>Euteleostomi</taxon>
        <taxon>Amphibia</taxon>
        <taxon>Batrachia</taxon>
        <taxon>Anura</taxon>
        <taxon>Neobatrachia</taxon>
        <taxon>Ranoidea</taxon>
        <taxon>Ranidae</taxon>
        <taxon>Aquarana</taxon>
    </lineage>
</organism>
<evidence type="ECO:0000259" key="1">
    <source>
        <dbReference type="Pfam" id="PF25556"/>
    </source>
</evidence>
<dbReference type="Pfam" id="PF25556">
    <property type="entry name" value="SET_TTL"/>
    <property type="match status" value="1"/>
</dbReference>
<dbReference type="InterPro" id="IPR027749">
    <property type="entry name" value="TTLL12"/>
</dbReference>
<feature type="domain" description="Tubulin--tyrosine ligase-like protein 12 SET-like" evidence="1">
    <location>
        <begin position="70"/>
        <end position="151"/>
    </location>
</feature>
<protein>
    <recommendedName>
        <fullName evidence="1">Tubulin--tyrosine ligase-like protein 12 SET-like domain-containing protein</fullName>
    </recommendedName>
</protein>
<evidence type="ECO:0000313" key="2">
    <source>
        <dbReference type="EMBL" id="PIO34010.1"/>
    </source>
</evidence>
<gene>
    <name evidence="2" type="ORF">AB205_0100030</name>
</gene>
<dbReference type="EMBL" id="KV927641">
    <property type="protein sequence ID" value="PIO34010.1"/>
    <property type="molecule type" value="Genomic_DNA"/>
</dbReference>
<dbReference type="OrthoDB" id="60477at2759"/>
<dbReference type="PANTHER" id="PTHR46088:SF1">
    <property type="entry name" value="TUBULIN--TYROSINE LIGASE-LIKE PROTEIN 12"/>
    <property type="match status" value="1"/>
</dbReference>